<organism evidence="2 3">
    <name type="scientific">Piscinibacter koreensis</name>
    <dbReference type="NCBI Taxonomy" id="2742824"/>
    <lineage>
        <taxon>Bacteria</taxon>
        <taxon>Pseudomonadati</taxon>
        <taxon>Pseudomonadota</taxon>
        <taxon>Betaproteobacteria</taxon>
        <taxon>Burkholderiales</taxon>
        <taxon>Sphaerotilaceae</taxon>
        <taxon>Piscinibacter</taxon>
    </lineage>
</organism>
<proteinExistence type="predicted"/>
<dbReference type="InterPro" id="IPR002539">
    <property type="entry name" value="MaoC-like_dom"/>
</dbReference>
<dbReference type="Gene3D" id="3.10.129.10">
    <property type="entry name" value="Hotdog Thioesterase"/>
    <property type="match status" value="1"/>
</dbReference>
<evidence type="ECO:0000259" key="1">
    <source>
        <dbReference type="Pfam" id="PF01575"/>
    </source>
</evidence>
<evidence type="ECO:0000313" key="3">
    <source>
        <dbReference type="Proteomes" id="UP000529637"/>
    </source>
</evidence>
<feature type="domain" description="MaoC-like" evidence="1">
    <location>
        <begin position="11"/>
        <end position="108"/>
    </location>
</feature>
<dbReference type="CDD" id="cd03450">
    <property type="entry name" value="NodN"/>
    <property type="match status" value="1"/>
</dbReference>
<gene>
    <name evidence="2" type="ORF">HQN59_24280</name>
</gene>
<name>A0A7Y6NT62_9BURK</name>
<sequence length="160" mass="17660">MSSPEALDALVGQEIAVSSWLQIDQGRIDCFADATGDRQWLHVEPERAARGPFGTTIAHGFLTLSLLPVLLDAAVEFQHMKMGVNYGLNKVRFTAPVPVDSRIRVRARLLASEPLPEFEGTPGRQIVWQLTAEREGSTKTVCVAETVSRRHWGNGHVHHA</sequence>
<dbReference type="SUPFAM" id="SSF54637">
    <property type="entry name" value="Thioesterase/thiol ester dehydrase-isomerase"/>
    <property type="match status" value="1"/>
</dbReference>
<protein>
    <submittedName>
        <fullName evidence="2">MaoC family dehydratase</fullName>
    </submittedName>
</protein>
<dbReference type="Proteomes" id="UP000529637">
    <property type="component" value="Unassembled WGS sequence"/>
</dbReference>
<dbReference type="PANTHER" id="PTHR42993:SF1">
    <property type="entry name" value="MAOC-LIKE DEHYDRATASE DOMAIN-CONTAINING PROTEIN"/>
    <property type="match status" value="1"/>
</dbReference>
<evidence type="ECO:0000313" key="2">
    <source>
        <dbReference type="EMBL" id="NUZ08866.1"/>
    </source>
</evidence>
<dbReference type="Pfam" id="PF01575">
    <property type="entry name" value="MaoC_dehydratas"/>
    <property type="match status" value="1"/>
</dbReference>
<dbReference type="AlphaFoldDB" id="A0A7Y6NT62"/>
<dbReference type="InterPro" id="IPR039375">
    <property type="entry name" value="NodN-like"/>
</dbReference>
<reference evidence="2 3" key="1">
    <citation type="submission" date="2020-06" db="EMBL/GenBank/DDBJ databases">
        <title>Schlegella sp. ID0723 isolated from air conditioner.</title>
        <authorList>
            <person name="Kim D.Y."/>
            <person name="Kim D.-U."/>
        </authorList>
    </citation>
    <scope>NUCLEOTIDE SEQUENCE [LARGE SCALE GENOMIC DNA]</scope>
    <source>
        <strain evidence="2 3">ID0723</strain>
    </source>
</reference>
<keyword evidence="3" id="KW-1185">Reference proteome</keyword>
<dbReference type="EMBL" id="JABWMJ010000018">
    <property type="protein sequence ID" value="NUZ08866.1"/>
    <property type="molecule type" value="Genomic_DNA"/>
</dbReference>
<comment type="caution">
    <text evidence="2">The sequence shown here is derived from an EMBL/GenBank/DDBJ whole genome shotgun (WGS) entry which is preliminary data.</text>
</comment>
<accession>A0A7Y6NT62</accession>
<dbReference type="PANTHER" id="PTHR42993">
    <property type="entry name" value="MAOC-LIKE DEHYDRATASE DOMAIN-CONTAINING PROTEIN"/>
    <property type="match status" value="1"/>
</dbReference>
<dbReference type="InterPro" id="IPR029069">
    <property type="entry name" value="HotDog_dom_sf"/>
</dbReference>